<accession>A0ABW9UU57</accession>
<evidence type="ECO:0000313" key="1">
    <source>
        <dbReference type="EMBL" id="MXO68394.1"/>
    </source>
</evidence>
<keyword evidence="2" id="KW-1185">Reference proteome</keyword>
<gene>
    <name evidence="1" type="ORF">GRI72_06090</name>
</gene>
<dbReference type="GO" id="GO:0016874">
    <property type="term" value="F:ligase activity"/>
    <property type="evidence" value="ECO:0007669"/>
    <property type="project" value="UniProtKB-KW"/>
</dbReference>
<keyword evidence="1" id="KW-0436">Ligase</keyword>
<dbReference type="SUPFAM" id="SSF55144">
    <property type="entry name" value="LigT-like"/>
    <property type="match status" value="1"/>
</dbReference>
<dbReference type="EMBL" id="WTYO01000002">
    <property type="protein sequence ID" value="MXO68394.1"/>
    <property type="molecule type" value="Genomic_DNA"/>
</dbReference>
<dbReference type="InterPro" id="IPR009097">
    <property type="entry name" value="Cyclic_Pdiesterase"/>
</dbReference>
<comment type="caution">
    <text evidence="1">The sequence shown here is derived from an EMBL/GenBank/DDBJ whole genome shotgun (WGS) entry which is preliminary data.</text>
</comment>
<dbReference type="RefSeq" id="WP_160733033.1">
    <property type="nucleotide sequence ID" value="NZ_WTYO01000002.1"/>
</dbReference>
<name>A0ABW9UU57_9SPHN</name>
<evidence type="ECO:0000313" key="2">
    <source>
        <dbReference type="Proteomes" id="UP000444401"/>
    </source>
</evidence>
<proteinExistence type="predicted"/>
<organism evidence="1 2">
    <name type="scientific">Pelagerythrobacter marinus</name>
    <dbReference type="NCBI Taxonomy" id="538382"/>
    <lineage>
        <taxon>Bacteria</taxon>
        <taxon>Pseudomonadati</taxon>
        <taxon>Pseudomonadota</taxon>
        <taxon>Alphaproteobacteria</taxon>
        <taxon>Sphingomonadales</taxon>
        <taxon>Erythrobacteraceae</taxon>
        <taxon>Pelagerythrobacter</taxon>
    </lineage>
</organism>
<sequence>MSGALIVTAELPADLHRWATRLRTMHFPPERNFLEAHVTLFHALPPGTEPEIRSRLAAAAGQTSPVAARLEGVMPLGRGTALGIASPEMLDLRDDLADQFHGLLSMQDQQVPRLHVTVQNKVPAREARELQARLAAEVVPRDFRFAGLVLHRYEGGPWAPVQRWAFRGKKRG</sequence>
<reference evidence="1 2" key="1">
    <citation type="submission" date="2019-12" db="EMBL/GenBank/DDBJ databases">
        <title>Genomic-based taxomic classification of the family Erythrobacteraceae.</title>
        <authorList>
            <person name="Xu L."/>
        </authorList>
    </citation>
    <scope>NUCLEOTIDE SEQUENCE [LARGE SCALE GENOMIC DNA]</scope>
    <source>
        <strain evidence="1 2">H32</strain>
    </source>
</reference>
<dbReference type="Gene3D" id="3.90.1140.10">
    <property type="entry name" value="Cyclic phosphodiesterase"/>
    <property type="match status" value="1"/>
</dbReference>
<dbReference type="Pfam" id="PF13563">
    <property type="entry name" value="2_5_RNA_ligase2"/>
    <property type="match status" value="1"/>
</dbReference>
<protein>
    <submittedName>
        <fullName evidence="1">2'-5' RNA ligase family protein</fullName>
    </submittedName>
</protein>
<dbReference type="Proteomes" id="UP000444401">
    <property type="component" value="Unassembled WGS sequence"/>
</dbReference>